<dbReference type="AlphaFoldDB" id="A0A225WQ62"/>
<comment type="caution">
    <text evidence="2">The sequence shown here is derived from an EMBL/GenBank/DDBJ whole genome shotgun (WGS) entry which is preliminary data.</text>
</comment>
<feature type="region of interest" description="Disordered" evidence="1">
    <location>
        <begin position="78"/>
        <end position="136"/>
    </location>
</feature>
<sequence length="204" mass="23173">MSVAWQYYHSRKRSGETPLDYFYRLNVDVLRVKLTIKTETQKRAGDTSTNTSKRDPEVADRLTLLQLADLDEREEVLRARPRVGNADSRSSQNFDRKSHPALQLRQPVPWYVQSKRKIRAPSQKGSQDLTDPTRKANDELRRIFLAGEEDNLIGTGGVAQNPDPGRSRTNAPEGGRIPERRTPGDRDHEDRDRCSHCGPGTTPI</sequence>
<dbReference type="EMBL" id="NBNE01000483">
    <property type="protein sequence ID" value="OWZ19137.1"/>
    <property type="molecule type" value="Genomic_DNA"/>
</dbReference>
<evidence type="ECO:0008006" key="4">
    <source>
        <dbReference type="Google" id="ProtNLM"/>
    </source>
</evidence>
<proteinExistence type="predicted"/>
<name>A0A225WQ62_9STRA</name>
<evidence type="ECO:0000313" key="2">
    <source>
        <dbReference type="EMBL" id="OWZ19137.1"/>
    </source>
</evidence>
<dbReference type="Proteomes" id="UP000198211">
    <property type="component" value="Unassembled WGS sequence"/>
</dbReference>
<feature type="compositionally biased region" description="Basic and acidic residues" evidence="1">
    <location>
        <begin position="176"/>
        <end position="195"/>
    </location>
</feature>
<evidence type="ECO:0000313" key="3">
    <source>
        <dbReference type="Proteomes" id="UP000198211"/>
    </source>
</evidence>
<gene>
    <name evidence="2" type="ORF">PHMEG_0006658</name>
</gene>
<protein>
    <recommendedName>
        <fullName evidence="4">Eukaryotic/viral aspartic protease</fullName>
    </recommendedName>
</protein>
<feature type="region of interest" description="Disordered" evidence="1">
    <location>
        <begin position="152"/>
        <end position="204"/>
    </location>
</feature>
<organism evidence="2 3">
    <name type="scientific">Phytophthora megakarya</name>
    <dbReference type="NCBI Taxonomy" id="4795"/>
    <lineage>
        <taxon>Eukaryota</taxon>
        <taxon>Sar</taxon>
        <taxon>Stramenopiles</taxon>
        <taxon>Oomycota</taxon>
        <taxon>Peronosporomycetes</taxon>
        <taxon>Peronosporales</taxon>
        <taxon>Peronosporaceae</taxon>
        <taxon>Phytophthora</taxon>
    </lineage>
</organism>
<keyword evidence="3" id="KW-1185">Reference proteome</keyword>
<accession>A0A225WQ62</accession>
<reference evidence="3" key="1">
    <citation type="submission" date="2017-03" db="EMBL/GenBank/DDBJ databases">
        <title>Phytopthora megakarya and P. palmivora, two closely related causual agents of cacao black pod achieved similar genome size and gene model numbers by different mechanisms.</title>
        <authorList>
            <person name="Ali S."/>
            <person name="Shao J."/>
            <person name="Larry D.J."/>
            <person name="Kronmiller B."/>
            <person name="Shen D."/>
            <person name="Strem M.D."/>
            <person name="Melnick R.L."/>
            <person name="Guiltinan M.J."/>
            <person name="Tyler B.M."/>
            <person name="Meinhardt L.W."/>
            <person name="Bailey B.A."/>
        </authorList>
    </citation>
    <scope>NUCLEOTIDE SEQUENCE [LARGE SCALE GENOMIC DNA]</scope>
    <source>
        <strain evidence="3">zdho120</strain>
    </source>
</reference>
<evidence type="ECO:0000256" key="1">
    <source>
        <dbReference type="SAM" id="MobiDB-lite"/>
    </source>
</evidence>